<feature type="domain" description="SprT-like" evidence="2">
    <location>
        <begin position="380"/>
        <end position="631"/>
    </location>
</feature>
<keyword evidence="4" id="KW-1185">Reference proteome</keyword>
<feature type="region of interest" description="Disordered" evidence="1">
    <location>
        <begin position="1"/>
        <end position="83"/>
    </location>
</feature>
<dbReference type="AlphaFoldDB" id="A0A2P7Z2Y5"/>
<feature type="compositionally biased region" description="Polar residues" evidence="1">
    <location>
        <begin position="21"/>
        <end position="30"/>
    </location>
</feature>
<feature type="region of interest" description="Disordered" evidence="1">
    <location>
        <begin position="111"/>
        <end position="130"/>
    </location>
</feature>
<proteinExistence type="predicted"/>
<feature type="region of interest" description="Disordered" evidence="1">
    <location>
        <begin position="423"/>
        <end position="485"/>
    </location>
</feature>
<dbReference type="PANTHER" id="PTHR23099">
    <property type="entry name" value="TRANSCRIPTIONAL REGULATOR"/>
    <property type="match status" value="1"/>
</dbReference>
<dbReference type="OrthoDB" id="20772at2759"/>
<evidence type="ECO:0000259" key="2">
    <source>
        <dbReference type="SMART" id="SM00731"/>
    </source>
</evidence>
<accession>A0A2P7Z2Y5</accession>
<name>A0A2P7Z2Y5_9PEZI</name>
<dbReference type="STRING" id="40998.A0A2P7Z2Y5"/>
<feature type="compositionally biased region" description="Polar residues" evidence="1">
    <location>
        <begin position="199"/>
        <end position="212"/>
    </location>
</feature>
<feature type="region of interest" description="Disordered" evidence="1">
    <location>
        <begin position="572"/>
        <end position="593"/>
    </location>
</feature>
<feature type="compositionally biased region" description="Low complexity" evidence="1">
    <location>
        <begin position="245"/>
        <end position="258"/>
    </location>
</feature>
<gene>
    <name evidence="3" type="ORF">B9Z65_4494</name>
</gene>
<protein>
    <submittedName>
        <fullName evidence="3">HMG box-containing protein</fullName>
    </submittedName>
</protein>
<dbReference type="Pfam" id="PF17283">
    <property type="entry name" value="Zn_ribbon_SprT"/>
    <property type="match status" value="1"/>
</dbReference>
<dbReference type="InterPro" id="IPR035240">
    <property type="entry name" value="SprT_Zn_ribbon"/>
</dbReference>
<reference evidence="3 4" key="1">
    <citation type="submission" date="2017-05" db="EMBL/GenBank/DDBJ databases">
        <title>Draft genome sequence of Elsinoe australis.</title>
        <authorList>
            <person name="Cheng Q."/>
        </authorList>
    </citation>
    <scope>NUCLEOTIDE SEQUENCE [LARGE SCALE GENOMIC DNA]</scope>
    <source>
        <strain evidence="3 4">NL1</strain>
    </source>
</reference>
<dbReference type="GO" id="GO:0006950">
    <property type="term" value="P:response to stress"/>
    <property type="evidence" value="ECO:0007669"/>
    <property type="project" value="UniProtKB-ARBA"/>
</dbReference>
<feature type="compositionally biased region" description="Polar residues" evidence="1">
    <location>
        <begin position="313"/>
        <end position="345"/>
    </location>
</feature>
<evidence type="ECO:0000313" key="4">
    <source>
        <dbReference type="Proteomes" id="UP000243723"/>
    </source>
</evidence>
<feature type="compositionally biased region" description="Low complexity" evidence="1">
    <location>
        <begin position="436"/>
        <end position="482"/>
    </location>
</feature>
<feature type="compositionally biased region" description="Basic and acidic residues" evidence="1">
    <location>
        <begin position="222"/>
        <end position="233"/>
    </location>
</feature>
<feature type="region of interest" description="Disordered" evidence="1">
    <location>
        <begin position="140"/>
        <end position="376"/>
    </location>
</feature>
<dbReference type="SMART" id="SM00731">
    <property type="entry name" value="SprT"/>
    <property type="match status" value="1"/>
</dbReference>
<feature type="compositionally biased region" description="Acidic residues" evidence="1">
    <location>
        <begin position="144"/>
        <end position="155"/>
    </location>
</feature>
<dbReference type="Pfam" id="PF10263">
    <property type="entry name" value="SprT-like"/>
    <property type="match status" value="1"/>
</dbReference>
<organism evidence="3 4">
    <name type="scientific">Elsinoe australis</name>
    <dbReference type="NCBI Taxonomy" id="40998"/>
    <lineage>
        <taxon>Eukaryota</taxon>
        <taxon>Fungi</taxon>
        <taxon>Dikarya</taxon>
        <taxon>Ascomycota</taxon>
        <taxon>Pezizomycotina</taxon>
        <taxon>Dothideomycetes</taxon>
        <taxon>Dothideomycetidae</taxon>
        <taxon>Myriangiales</taxon>
        <taxon>Elsinoaceae</taxon>
        <taxon>Elsinoe</taxon>
    </lineage>
</organism>
<dbReference type="EMBL" id="NHZQ01000335">
    <property type="protein sequence ID" value="PSK42580.1"/>
    <property type="molecule type" value="Genomic_DNA"/>
</dbReference>
<evidence type="ECO:0000313" key="3">
    <source>
        <dbReference type="EMBL" id="PSK42580.1"/>
    </source>
</evidence>
<comment type="caution">
    <text evidence="3">The sequence shown here is derived from an EMBL/GenBank/DDBJ whole genome shotgun (WGS) entry which is preliminary data.</text>
</comment>
<sequence length="709" mass="76786">MARKNIDSTAESAGSVPVSKALSTRFQVATTDEVIETTPTKAQSNPRKRPETSRKPEQHLNEIERESLPTSKHGLDSQPATGRRVRLLPVVNSLATRTDHLAASGSFLTPARKEKASQTKVRATPARSVRKPATYRETKIIDLDSSEESEVEESIWCDGKSEASDFESDASLDSPIQWPADKIKAPSPAKKGDGRPRSGKSTLPLTTETNLPQLKHLTLNGRESDFSDKENSAKDPMPARPLTPPGKTTTATASPSKSRLASPSKQRIRVPTPPGRPSLDNFWDANEVNDWNDKHSPRKPLLSPSKHRFLYPSSFSSPAQPALTATKTKLLSEGSSPLDPSTPSGRKSPTKTPLPPSPQKSPKKTKAEVHARKTFDETKEQIALDFIIELDERICQGKISEATRSTGGIKIVWSKSLNSTAGRASWKRETVRSKGPSPSSTSAPTSTSSSSPSSFSSSRSSTPTPSFALPSSSSSSSSSPTTQYKHHAQIELATKVLTSPDRLHNTLAHEFCHLATYIISGVKDRPHGVEFKSWGAKCSAVFKDRGVKVTTKHSYEIEWRYLWVCAGRAGTAPTPEGGQRQGRDQEAIGQGDQEGHMCYDGGCGREYGRHSKSIDPAKVRCGVCKGRLVQVRPVPRKGGKEAGGFAGFVKEEFGRVKGEMEGRGHGEVMAELGRRYRALKTGDGQGRGTGEGELEALVKGMEVVVVSDG</sequence>
<evidence type="ECO:0000256" key="1">
    <source>
        <dbReference type="SAM" id="MobiDB-lite"/>
    </source>
</evidence>
<feature type="compositionally biased region" description="Basic and acidic residues" evidence="1">
    <location>
        <begin position="365"/>
        <end position="376"/>
    </location>
</feature>
<dbReference type="InterPro" id="IPR006640">
    <property type="entry name" value="SprT-like_domain"/>
</dbReference>
<feature type="compositionally biased region" description="Basic and acidic residues" evidence="1">
    <location>
        <begin position="48"/>
        <end position="67"/>
    </location>
</feature>
<dbReference type="GO" id="GO:0005634">
    <property type="term" value="C:nucleus"/>
    <property type="evidence" value="ECO:0007669"/>
    <property type="project" value="TreeGrafter"/>
</dbReference>
<dbReference type="PANTHER" id="PTHR23099:SF0">
    <property type="entry name" value="GERM CELL NUCLEAR ACIDIC PROTEIN"/>
    <property type="match status" value="1"/>
</dbReference>
<dbReference type="Proteomes" id="UP000243723">
    <property type="component" value="Unassembled WGS sequence"/>
</dbReference>